<keyword evidence="2 3" id="KW-0378">Hydrolase</keyword>
<dbReference type="PANTHER" id="PTHR16099">
    <property type="entry name" value="8-OXO-DGTP DIPHOSPHATES NUDT15"/>
    <property type="match status" value="1"/>
</dbReference>
<dbReference type="GO" id="GO:0035539">
    <property type="term" value="F:8-oxo-7,8-dihydrodeoxyguanosine triphosphate pyrophosphatase activity"/>
    <property type="evidence" value="ECO:0007669"/>
    <property type="project" value="TreeGrafter"/>
</dbReference>
<dbReference type="GO" id="GO:0006203">
    <property type="term" value="P:dGTP catabolic process"/>
    <property type="evidence" value="ECO:0007669"/>
    <property type="project" value="TreeGrafter"/>
</dbReference>
<name>A0A1B8H059_9GAMM</name>
<dbReference type="CDD" id="cd04678">
    <property type="entry name" value="NUDIX_MTH2_Nudt15"/>
    <property type="match status" value="1"/>
</dbReference>
<proteinExistence type="inferred from homology"/>
<evidence type="ECO:0000313" key="5">
    <source>
        <dbReference type="EMBL" id="OBU02454.1"/>
    </source>
</evidence>
<dbReference type="Pfam" id="PF00293">
    <property type="entry name" value="NUDIX"/>
    <property type="match status" value="1"/>
</dbReference>
<dbReference type="InterPro" id="IPR015797">
    <property type="entry name" value="NUDIX_hydrolase-like_dom_sf"/>
</dbReference>
<dbReference type="GO" id="GO:0005829">
    <property type="term" value="C:cytosol"/>
    <property type="evidence" value="ECO:0007669"/>
    <property type="project" value="TreeGrafter"/>
</dbReference>
<evidence type="ECO:0000259" key="4">
    <source>
        <dbReference type="PROSITE" id="PS51462"/>
    </source>
</evidence>
<protein>
    <submittedName>
        <fullName evidence="5">ADP-ribose pyrophosphatase</fullName>
    </submittedName>
</protein>
<evidence type="ECO:0000256" key="2">
    <source>
        <dbReference type="ARBA" id="ARBA00022801"/>
    </source>
</evidence>
<comment type="similarity">
    <text evidence="3">Belongs to the Nudix hydrolase family.</text>
</comment>
<evidence type="ECO:0000313" key="6">
    <source>
        <dbReference type="Proteomes" id="UP000092247"/>
    </source>
</evidence>
<dbReference type="SUPFAM" id="SSF55811">
    <property type="entry name" value="Nudix"/>
    <property type="match status" value="1"/>
</dbReference>
<evidence type="ECO:0000256" key="1">
    <source>
        <dbReference type="ARBA" id="ARBA00001946"/>
    </source>
</evidence>
<dbReference type="InterPro" id="IPR020476">
    <property type="entry name" value="Nudix_hydrolase"/>
</dbReference>
<comment type="cofactor">
    <cofactor evidence="1">
        <name>Mg(2+)</name>
        <dbReference type="ChEBI" id="CHEBI:18420"/>
    </cofactor>
</comment>
<feature type="domain" description="Nudix hydrolase" evidence="4">
    <location>
        <begin position="2"/>
        <end position="134"/>
    </location>
</feature>
<gene>
    <name evidence="5" type="ORF">AYY17_12425</name>
</gene>
<dbReference type="RefSeq" id="WP_067426431.1">
    <property type="nucleotide sequence ID" value="NZ_LZEX01000045.1"/>
</dbReference>
<accession>A0A1B8H059</accession>
<dbReference type="PROSITE" id="PS51462">
    <property type="entry name" value="NUDIX"/>
    <property type="match status" value="1"/>
</dbReference>
<dbReference type="AlphaFoldDB" id="A0A1B8H059"/>
<dbReference type="InterPro" id="IPR000086">
    <property type="entry name" value="NUDIX_hydrolase_dom"/>
</dbReference>
<dbReference type="EMBL" id="LZEX01000045">
    <property type="protein sequence ID" value="OBU02454.1"/>
    <property type="molecule type" value="Genomic_DNA"/>
</dbReference>
<sequence length="140" mass="15625">MSVVVGTGVIIINNKGEVLLGKRSGKHAPYWSIFGGHVDPGETFEACAIREIQEEVGITLSNPQVIGLCNNLQTYQEEGKHTVSVCLLAKYDSDTLPVIQEPDKFSAIMWCNPDVLPEPHFEASRNAIHLWQTQQFYLKK</sequence>
<dbReference type="Gene3D" id="3.90.79.10">
    <property type="entry name" value="Nucleoside Triphosphate Pyrophosphohydrolase"/>
    <property type="match status" value="1"/>
</dbReference>
<dbReference type="PRINTS" id="PR00502">
    <property type="entry name" value="NUDIXFAMILY"/>
</dbReference>
<dbReference type="PANTHER" id="PTHR16099:SF5">
    <property type="entry name" value="NUCLEOTIDE TRIPHOSPHATE DIPHOSPHATASE NUDT15"/>
    <property type="match status" value="1"/>
</dbReference>
<dbReference type="Proteomes" id="UP000092247">
    <property type="component" value="Unassembled WGS sequence"/>
</dbReference>
<comment type="caution">
    <text evidence="5">The sequence shown here is derived from an EMBL/GenBank/DDBJ whole genome shotgun (WGS) entry which is preliminary data.</text>
</comment>
<dbReference type="InterPro" id="IPR020084">
    <property type="entry name" value="NUDIX_hydrolase_CS"/>
</dbReference>
<dbReference type="PROSITE" id="PS00893">
    <property type="entry name" value="NUDIX_BOX"/>
    <property type="match status" value="1"/>
</dbReference>
<dbReference type="STRING" id="368603.AYY16_01365"/>
<organism evidence="5 6">
    <name type="scientific">Morganella psychrotolerans</name>
    <dbReference type="NCBI Taxonomy" id="368603"/>
    <lineage>
        <taxon>Bacteria</taxon>
        <taxon>Pseudomonadati</taxon>
        <taxon>Pseudomonadota</taxon>
        <taxon>Gammaproteobacteria</taxon>
        <taxon>Enterobacterales</taxon>
        <taxon>Morganellaceae</taxon>
        <taxon>Morganella</taxon>
    </lineage>
</organism>
<reference evidence="5 6" key="1">
    <citation type="submission" date="2016-06" db="EMBL/GenBank/DDBJ databases">
        <authorList>
            <person name="Kjaerup R.B."/>
            <person name="Dalgaard T.S."/>
            <person name="Juul-Madsen H.R."/>
        </authorList>
    </citation>
    <scope>NUCLEOTIDE SEQUENCE [LARGE SCALE GENOMIC DNA]</scope>
    <source>
        <strain evidence="5 6">GCSL-Mp3</strain>
    </source>
</reference>
<evidence type="ECO:0000256" key="3">
    <source>
        <dbReference type="RuleBase" id="RU003476"/>
    </source>
</evidence>